<organism evidence="1 2">
    <name type="scientific">Zopfia rhizophila CBS 207.26</name>
    <dbReference type="NCBI Taxonomy" id="1314779"/>
    <lineage>
        <taxon>Eukaryota</taxon>
        <taxon>Fungi</taxon>
        <taxon>Dikarya</taxon>
        <taxon>Ascomycota</taxon>
        <taxon>Pezizomycotina</taxon>
        <taxon>Dothideomycetes</taxon>
        <taxon>Dothideomycetes incertae sedis</taxon>
        <taxon>Zopfiaceae</taxon>
        <taxon>Zopfia</taxon>
    </lineage>
</organism>
<dbReference type="EMBL" id="ML994615">
    <property type="protein sequence ID" value="KAF2192397.1"/>
    <property type="molecule type" value="Genomic_DNA"/>
</dbReference>
<protein>
    <submittedName>
        <fullName evidence="1">Uncharacterized protein</fullName>
    </submittedName>
</protein>
<evidence type="ECO:0000313" key="1">
    <source>
        <dbReference type="EMBL" id="KAF2192397.1"/>
    </source>
</evidence>
<accession>A0A6A6EJU5</accession>
<name>A0A6A6EJU5_9PEZI</name>
<proteinExistence type="predicted"/>
<dbReference type="AlphaFoldDB" id="A0A6A6EJU5"/>
<keyword evidence="2" id="KW-1185">Reference proteome</keyword>
<evidence type="ECO:0000313" key="2">
    <source>
        <dbReference type="Proteomes" id="UP000800200"/>
    </source>
</evidence>
<dbReference type="Proteomes" id="UP000800200">
    <property type="component" value="Unassembled WGS sequence"/>
</dbReference>
<gene>
    <name evidence="1" type="ORF">K469DRAFT_310987</name>
</gene>
<sequence length="106" mass="12184">MASFVGKVIAIIGGASGIGIGTVNSLHREAPKSRLQTGKKVRHRKLRIQFEQREVKCLHLNSKFEIASRCVDKRHRFPFWKIGWSGEYCWCYWEVNWYEDGGQTGG</sequence>
<reference evidence="1" key="1">
    <citation type="journal article" date="2020" name="Stud. Mycol.">
        <title>101 Dothideomycetes genomes: a test case for predicting lifestyles and emergence of pathogens.</title>
        <authorList>
            <person name="Haridas S."/>
            <person name="Albert R."/>
            <person name="Binder M."/>
            <person name="Bloem J."/>
            <person name="Labutti K."/>
            <person name="Salamov A."/>
            <person name="Andreopoulos B."/>
            <person name="Baker S."/>
            <person name="Barry K."/>
            <person name="Bills G."/>
            <person name="Bluhm B."/>
            <person name="Cannon C."/>
            <person name="Castanera R."/>
            <person name="Culley D."/>
            <person name="Daum C."/>
            <person name="Ezra D."/>
            <person name="Gonzalez J."/>
            <person name="Henrissat B."/>
            <person name="Kuo A."/>
            <person name="Liang C."/>
            <person name="Lipzen A."/>
            <person name="Lutzoni F."/>
            <person name="Magnuson J."/>
            <person name="Mondo S."/>
            <person name="Nolan M."/>
            <person name="Ohm R."/>
            <person name="Pangilinan J."/>
            <person name="Park H.-J."/>
            <person name="Ramirez L."/>
            <person name="Alfaro M."/>
            <person name="Sun H."/>
            <person name="Tritt A."/>
            <person name="Yoshinaga Y."/>
            <person name="Zwiers L.-H."/>
            <person name="Turgeon B."/>
            <person name="Goodwin S."/>
            <person name="Spatafora J."/>
            <person name="Crous P."/>
            <person name="Grigoriev I."/>
        </authorList>
    </citation>
    <scope>NUCLEOTIDE SEQUENCE</scope>
    <source>
        <strain evidence="1">CBS 207.26</strain>
    </source>
</reference>